<keyword evidence="1" id="KW-0812">Transmembrane</keyword>
<reference evidence="2 3" key="1">
    <citation type="submission" date="2020-08" db="EMBL/GenBank/DDBJ databases">
        <title>A Genomic Blueprint of the Chicken Gut Microbiome.</title>
        <authorList>
            <person name="Gilroy R."/>
            <person name="Ravi A."/>
            <person name="Getino M."/>
            <person name="Pursley I."/>
            <person name="Horton D.L."/>
            <person name="Alikhan N.-F."/>
            <person name="Baker D."/>
            <person name="Gharbi K."/>
            <person name="Hall N."/>
            <person name="Watson M."/>
            <person name="Adriaenssens E.M."/>
            <person name="Foster-Nyarko E."/>
            <person name="Jarju S."/>
            <person name="Secka A."/>
            <person name="Antonio M."/>
            <person name="Oren A."/>
            <person name="Chaudhuri R."/>
            <person name="La Ragione R.M."/>
            <person name="Hildebrand F."/>
            <person name="Pallen M.J."/>
        </authorList>
    </citation>
    <scope>NUCLEOTIDE SEQUENCE [LARGE SCALE GENOMIC DNA]</scope>
    <source>
        <strain evidence="2 3">Sa5BUN4</strain>
    </source>
</reference>
<accession>A0A8X8FS86</accession>
<dbReference type="EMBL" id="JACSQS010000022">
    <property type="protein sequence ID" value="MBD7955762.1"/>
    <property type="molecule type" value="Genomic_DNA"/>
</dbReference>
<feature type="transmembrane region" description="Helical" evidence="1">
    <location>
        <begin position="76"/>
        <end position="95"/>
    </location>
</feature>
<evidence type="ECO:0008006" key="4">
    <source>
        <dbReference type="Google" id="ProtNLM"/>
    </source>
</evidence>
<protein>
    <recommendedName>
        <fullName evidence="4">SdpI family protein</fullName>
    </recommendedName>
</protein>
<keyword evidence="1" id="KW-1133">Transmembrane helix</keyword>
<dbReference type="RefSeq" id="WP_191771796.1">
    <property type="nucleotide sequence ID" value="NZ_JACSQS010000022.1"/>
</dbReference>
<dbReference type="Proteomes" id="UP000636938">
    <property type="component" value="Unassembled WGS sequence"/>
</dbReference>
<organism evidence="2 3">
    <name type="scientific">Stenotrophomonas lacuserhaii</name>
    <dbReference type="NCBI Taxonomy" id="2760084"/>
    <lineage>
        <taxon>Bacteria</taxon>
        <taxon>Pseudomonadati</taxon>
        <taxon>Pseudomonadota</taxon>
        <taxon>Gammaproteobacteria</taxon>
        <taxon>Lysobacterales</taxon>
        <taxon>Lysobacteraceae</taxon>
        <taxon>Stenotrophomonas</taxon>
    </lineage>
</organism>
<comment type="caution">
    <text evidence="2">The sequence shown here is derived from an EMBL/GenBank/DDBJ whole genome shotgun (WGS) entry which is preliminary data.</text>
</comment>
<keyword evidence="1" id="KW-0472">Membrane</keyword>
<evidence type="ECO:0000256" key="1">
    <source>
        <dbReference type="SAM" id="Phobius"/>
    </source>
</evidence>
<evidence type="ECO:0000313" key="3">
    <source>
        <dbReference type="Proteomes" id="UP000636938"/>
    </source>
</evidence>
<gene>
    <name evidence="2" type="ORF">H9654_16315</name>
</gene>
<feature type="transmembrane region" description="Helical" evidence="1">
    <location>
        <begin position="46"/>
        <end position="69"/>
    </location>
</feature>
<keyword evidence="3" id="KW-1185">Reference proteome</keyword>
<evidence type="ECO:0000313" key="2">
    <source>
        <dbReference type="EMBL" id="MBD7955762.1"/>
    </source>
</evidence>
<proteinExistence type="predicted"/>
<dbReference type="AlphaFoldDB" id="A0A8X8FS86"/>
<name>A0A8X8FS86_9GAMM</name>
<sequence>MAALLAIIQLFLVPVLLIPALAVRYAGKSRPLNVVNYARVNDPSALHRWAGNRLAVLPLLFLISGLVSLHKPSLSAALLTLMIITMLVVAVSIAVGSEKFQSAP</sequence>